<dbReference type="PROSITE" id="PS51900">
    <property type="entry name" value="CB"/>
    <property type="match status" value="1"/>
</dbReference>
<evidence type="ECO:0000259" key="6">
    <source>
        <dbReference type="PROSITE" id="PS51900"/>
    </source>
</evidence>
<comment type="similarity">
    <text evidence="1">Belongs to the 'phage' integrase family.</text>
</comment>
<dbReference type="PROSITE" id="PS51898">
    <property type="entry name" value="TYR_RECOMBINASE"/>
    <property type="match status" value="1"/>
</dbReference>
<dbReference type="PANTHER" id="PTHR30349">
    <property type="entry name" value="PHAGE INTEGRASE-RELATED"/>
    <property type="match status" value="1"/>
</dbReference>
<evidence type="ECO:0000259" key="5">
    <source>
        <dbReference type="PROSITE" id="PS51898"/>
    </source>
</evidence>
<keyword evidence="2 4" id="KW-0238">DNA-binding</keyword>
<keyword evidence="3" id="KW-0233">DNA recombination</keyword>
<dbReference type="Proteomes" id="UP000252415">
    <property type="component" value="Unassembled WGS sequence"/>
</dbReference>
<evidence type="ECO:0000313" key="8">
    <source>
        <dbReference type="Proteomes" id="UP000252415"/>
    </source>
</evidence>
<evidence type="ECO:0000256" key="1">
    <source>
        <dbReference type="ARBA" id="ARBA00008857"/>
    </source>
</evidence>
<evidence type="ECO:0000256" key="2">
    <source>
        <dbReference type="ARBA" id="ARBA00023125"/>
    </source>
</evidence>
<dbReference type="GO" id="GO:0015074">
    <property type="term" value="P:DNA integration"/>
    <property type="evidence" value="ECO:0007669"/>
    <property type="project" value="InterPro"/>
</dbReference>
<dbReference type="SUPFAM" id="SSF56349">
    <property type="entry name" value="DNA breaking-rejoining enzymes"/>
    <property type="match status" value="1"/>
</dbReference>
<dbReference type="Pfam" id="PF00589">
    <property type="entry name" value="Phage_integrase"/>
    <property type="match status" value="1"/>
</dbReference>
<dbReference type="InterPro" id="IPR050090">
    <property type="entry name" value="Tyrosine_recombinase_XerCD"/>
</dbReference>
<dbReference type="Gene3D" id="1.10.150.130">
    <property type="match status" value="1"/>
</dbReference>
<dbReference type="Gene3D" id="1.10.443.10">
    <property type="entry name" value="Intergrase catalytic core"/>
    <property type="match status" value="1"/>
</dbReference>
<keyword evidence="8" id="KW-1185">Reference proteome</keyword>
<dbReference type="RefSeq" id="WP_181873690.1">
    <property type="nucleotide sequence ID" value="NZ_QPJD01000022.1"/>
</dbReference>
<feature type="domain" description="Tyr recombinase" evidence="5">
    <location>
        <begin position="130"/>
        <end position="314"/>
    </location>
</feature>
<dbReference type="InterPro" id="IPR013762">
    <property type="entry name" value="Integrase-like_cat_sf"/>
</dbReference>
<protein>
    <submittedName>
        <fullName evidence="7">Site-specific recombinase XerD</fullName>
    </submittedName>
</protein>
<dbReference type="InterPro" id="IPR002104">
    <property type="entry name" value="Integrase_catalytic"/>
</dbReference>
<proteinExistence type="inferred from homology"/>
<evidence type="ECO:0000256" key="4">
    <source>
        <dbReference type="PROSITE-ProRule" id="PRU01248"/>
    </source>
</evidence>
<comment type="caution">
    <text evidence="7">The sequence shown here is derived from an EMBL/GenBank/DDBJ whole genome shotgun (WGS) entry which is preliminary data.</text>
</comment>
<feature type="domain" description="Core-binding (CB)" evidence="6">
    <location>
        <begin position="6"/>
        <end position="106"/>
    </location>
</feature>
<gene>
    <name evidence="7" type="ORF">DFP97_12211</name>
</gene>
<organism evidence="7 8">
    <name type="scientific">Paenibacillus prosopidis</name>
    <dbReference type="NCBI Taxonomy" id="630520"/>
    <lineage>
        <taxon>Bacteria</taxon>
        <taxon>Bacillati</taxon>
        <taxon>Bacillota</taxon>
        <taxon>Bacilli</taxon>
        <taxon>Bacillales</taxon>
        <taxon>Paenibacillaceae</taxon>
        <taxon>Paenibacillus</taxon>
    </lineage>
</organism>
<evidence type="ECO:0000313" key="7">
    <source>
        <dbReference type="EMBL" id="RCW41575.1"/>
    </source>
</evidence>
<reference evidence="7 8" key="1">
    <citation type="submission" date="2018-07" db="EMBL/GenBank/DDBJ databases">
        <title>Genomic Encyclopedia of Type Strains, Phase III (KMG-III): the genomes of soil and plant-associated and newly described type strains.</title>
        <authorList>
            <person name="Whitman W."/>
        </authorList>
    </citation>
    <scope>NUCLEOTIDE SEQUENCE [LARGE SCALE GENOMIC DNA]</scope>
    <source>
        <strain evidence="7 8">CECT 7506</strain>
    </source>
</reference>
<dbReference type="PANTHER" id="PTHR30349:SF41">
    <property type="entry name" value="INTEGRASE_RECOMBINASE PROTEIN MJ0367-RELATED"/>
    <property type="match status" value="1"/>
</dbReference>
<dbReference type="InterPro" id="IPR011010">
    <property type="entry name" value="DNA_brk_join_enz"/>
</dbReference>
<dbReference type="GO" id="GO:0003677">
    <property type="term" value="F:DNA binding"/>
    <property type="evidence" value="ECO:0007669"/>
    <property type="project" value="UniProtKB-UniRule"/>
</dbReference>
<dbReference type="InterPro" id="IPR010998">
    <property type="entry name" value="Integrase_recombinase_N"/>
</dbReference>
<dbReference type="InterPro" id="IPR044068">
    <property type="entry name" value="CB"/>
</dbReference>
<dbReference type="AlphaFoldDB" id="A0A368VJ68"/>
<accession>A0A368VJ68</accession>
<sequence length="322" mass="37876">MTRWWLLAGIQLNDYSKWLKSNGKSDDTIISYNQVAMQFQKWFLQRIGKETFKGKYVSALDLQEWKSFLIDEATYVRGKKATPKKYSIRSVITFIKAIKCYFEYLQEIGEIKSNPAIKIKPPKMQMDDDDDPRWLERIERTRLLNYINDEELKDKNHWRYSRNRAIIFLGLHAGLRRSEIVHFEVEDIYFEKDYVFVRDGKGANSRRVPMNTDLRKALTEWLEQRGEQESSNVFISQKGGPITRHTLNKMCTTIGKKIKLNNFGPHVLRHTFGHDLAVKGTRLEHIADLMGHSNVNFTRVYTRSSMKERSNVIESLSEERAD</sequence>
<dbReference type="EMBL" id="QPJD01000022">
    <property type="protein sequence ID" value="RCW41575.1"/>
    <property type="molecule type" value="Genomic_DNA"/>
</dbReference>
<dbReference type="CDD" id="cd00397">
    <property type="entry name" value="DNA_BRE_C"/>
    <property type="match status" value="1"/>
</dbReference>
<name>A0A368VJ68_9BACL</name>
<evidence type="ECO:0000256" key="3">
    <source>
        <dbReference type="ARBA" id="ARBA00023172"/>
    </source>
</evidence>
<dbReference type="GO" id="GO:0006310">
    <property type="term" value="P:DNA recombination"/>
    <property type="evidence" value="ECO:0007669"/>
    <property type="project" value="UniProtKB-KW"/>
</dbReference>